<reference evidence="2" key="1">
    <citation type="submission" date="2021-02" db="EMBL/GenBank/DDBJ databases">
        <authorList>
            <person name="Nowell W R."/>
        </authorList>
    </citation>
    <scope>NUCLEOTIDE SEQUENCE</scope>
</reference>
<dbReference type="InterPro" id="IPR036188">
    <property type="entry name" value="FAD/NAD-bd_sf"/>
</dbReference>
<proteinExistence type="inferred from homology"/>
<comment type="similarity">
    <text evidence="1">Belongs to the FAD-binding monooxygenase family.</text>
</comment>
<gene>
    <name evidence="2" type="ORF">OXD698_LOCUS47093</name>
</gene>
<evidence type="ECO:0000313" key="3">
    <source>
        <dbReference type="Proteomes" id="UP000663844"/>
    </source>
</evidence>
<organism evidence="2 3">
    <name type="scientific">Adineta steineri</name>
    <dbReference type="NCBI Taxonomy" id="433720"/>
    <lineage>
        <taxon>Eukaryota</taxon>
        <taxon>Metazoa</taxon>
        <taxon>Spiralia</taxon>
        <taxon>Gnathifera</taxon>
        <taxon>Rotifera</taxon>
        <taxon>Eurotatoria</taxon>
        <taxon>Bdelloidea</taxon>
        <taxon>Adinetida</taxon>
        <taxon>Adinetidae</taxon>
        <taxon>Adineta</taxon>
    </lineage>
</organism>
<dbReference type="SUPFAM" id="SSF51905">
    <property type="entry name" value="FAD/NAD(P)-binding domain"/>
    <property type="match status" value="1"/>
</dbReference>
<protein>
    <recommendedName>
        <fullName evidence="4">Flavin-containing monooxygenase</fullName>
    </recommendedName>
</protein>
<dbReference type="Proteomes" id="UP000663844">
    <property type="component" value="Unassembled WGS sequence"/>
</dbReference>
<dbReference type="InterPro" id="IPR051209">
    <property type="entry name" value="FAD-bind_Monooxygenase_sf"/>
</dbReference>
<evidence type="ECO:0000313" key="2">
    <source>
        <dbReference type="EMBL" id="CAF4319575.1"/>
    </source>
</evidence>
<dbReference type="PANTHER" id="PTHR42877">
    <property type="entry name" value="L-ORNITHINE N(5)-MONOOXYGENASE-RELATED"/>
    <property type="match status" value="1"/>
</dbReference>
<name>A0A820J3H2_9BILA</name>
<evidence type="ECO:0000256" key="1">
    <source>
        <dbReference type="ARBA" id="ARBA00010139"/>
    </source>
</evidence>
<sequence length="197" mass="22834">MQVKDEELRKKLTPPFDFGCKRALVTNDWYPAIQKPNVKLVTNRIKEIKSDSIVTYDGDEYPVDIIIWSTGYMVQTFPMPAYRGVTVPNFPNFFVLVGPNTGLGHNSIIVMIEAQIQYITQALLYMNENNAQSLDVKQDVNDRYNDNIQSKLKKTVWQSGGCRSWYQNANIYLEETEIYIFTDQCIFIYVLTKTSFK</sequence>
<dbReference type="PANTHER" id="PTHR42877:SF4">
    <property type="entry name" value="FAD_NAD(P)-BINDING DOMAIN-CONTAINING PROTEIN-RELATED"/>
    <property type="match status" value="1"/>
</dbReference>
<dbReference type="Gene3D" id="3.50.50.60">
    <property type="entry name" value="FAD/NAD(P)-binding domain"/>
    <property type="match status" value="1"/>
</dbReference>
<accession>A0A820J3H2</accession>
<dbReference type="EMBL" id="CAJOAZ010017831">
    <property type="protein sequence ID" value="CAF4319575.1"/>
    <property type="molecule type" value="Genomic_DNA"/>
</dbReference>
<comment type="caution">
    <text evidence="2">The sequence shown here is derived from an EMBL/GenBank/DDBJ whole genome shotgun (WGS) entry which is preliminary data.</text>
</comment>
<dbReference type="AlphaFoldDB" id="A0A820J3H2"/>
<evidence type="ECO:0008006" key="4">
    <source>
        <dbReference type="Google" id="ProtNLM"/>
    </source>
</evidence>
<feature type="non-terminal residue" evidence="2">
    <location>
        <position position="1"/>
    </location>
</feature>